<keyword evidence="7" id="KW-1185">Reference proteome</keyword>
<evidence type="ECO:0000256" key="3">
    <source>
        <dbReference type="SAM" id="MobiDB-lite"/>
    </source>
</evidence>
<feature type="transmembrane region" description="Helical" evidence="4">
    <location>
        <begin position="50"/>
        <end position="68"/>
    </location>
</feature>
<dbReference type="GO" id="GO:0008758">
    <property type="term" value="F:UDP-2,3-diacylglucosamine hydrolase activity"/>
    <property type="evidence" value="ECO:0007669"/>
    <property type="project" value="TreeGrafter"/>
</dbReference>
<sequence length="332" mass="35159">MPAEAAPPRHGRPTLPLGPPPGPPATSGGRGDDADPLPTRRRLLGAGRRLAIAALAAGGTTAAYALAIEPAFRLVVREYRLSLPGWGARPPLSLCLLADPHCGGPWMPLARLHRIVALANALRPDLHLLLGDLPAHHRFAAPVPMDEAAAILSGLRAPLGTLAVLGNHDWWDDAAVQRRRAGRPAIEARLRRAGIPVLANAACRLAHGDGIWLCGTDSMLPYRAAQHLRADDLPATLAQLRDDAPAILLAHEPDLFPEVPARIALTLSGHTHGGQVRLFGHSPVVPSRYGNRYAYGLVEEAGRRLIVSGGLGCSILPVRLGVPPELTLVHLA</sequence>
<comment type="caution">
    <text evidence="6">The sequence shown here is derived from an EMBL/GenBank/DDBJ whole genome shotgun (WGS) entry which is preliminary data.</text>
</comment>
<dbReference type="Proteomes" id="UP001139516">
    <property type="component" value="Unassembled WGS sequence"/>
</dbReference>
<dbReference type="Pfam" id="PF00149">
    <property type="entry name" value="Metallophos"/>
    <property type="match status" value="1"/>
</dbReference>
<keyword evidence="4" id="KW-1133">Transmembrane helix</keyword>
<dbReference type="InterPro" id="IPR051158">
    <property type="entry name" value="Metallophosphoesterase_sf"/>
</dbReference>
<evidence type="ECO:0000256" key="2">
    <source>
        <dbReference type="ARBA" id="ARBA00022801"/>
    </source>
</evidence>
<evidence type="ECO:0000256" key="1">
    <source>
        <dbReference type="ARBA" id="ARBA00022723"/>
    </source>
</evidence>
<keyword evidence="4" id="KW-0472">Membrane</keyword>
<organism evidence="6 7">
    <name type="scientific">Roseomonas acroporae</name>
    <dbReference type="NCBI Taxonomy" id="2937791"/>
    <lineage>
        <taxon>Bacteria</taxon>
        <taxon>Pseudomonadati</taxon>
        <taxon>Pseudomonadota</taxon>
        <taxon>Alphaproteobacteria</taxon>
        <taxon>Acetobacterales</taxon>
        <taxon>Roseomonadaceae</taxon>
        <taxon>Roseomonas</taxon>
    </lineage>
</organism>
<gene>
    <name evidence="6" type="ORF">M0638_05955</name>
</gene>
<proteinExistence type="predicted"/>
<keyword evidence="1" id="KW-0479">Metal-binding</keyword>
<evidence type="ECO:0000313" key="6">
    <source>
        <dbReference type="EMBL" id="MCK8783924.1"/>
    </source>
</evidence>
<feature type="region of interest" description="Disordered" evidence="3">
    <location>
        <begin position="1"/>
        <end position="40"/>
    </location>
</feature>
<dbReference type="AlphaFoldDB" id="A0A9X1Y4R7"/>
<name>A0A9X1Y4R7_9PROT</name>
<dbReference type="RefSeq" id="WP_248666046.1">
    <property type="nucleotide sequence ID" value="NZ_JALPRX010000022.1"/>
</dbReference>
<protein>
    <submittedName>
        <fullName evidence="6">Metallophosphoesterase</fullName>
    </submittedName>
</protein>
<dbReference type="EMBL" id="JALPRX010000022">
    <property type="protein sequence ID" value="MCK8783924.1"/>
    <property type="molecule type" value="Genomic_DNA"/>
</dbReference>
<dbReference type="Gene3D" id="3.60.21.10">
    <property type="match status" value="1"/>
</dbReference>
<dbReference type="InterPro" id="IPR004843">
    <property type="entry name" value="Calcineurin-like_PHP"/>
</dbReference>
<accession>A0A9X1Y4R7</accession>
<evidence type="ECO:0000256" key="4">
    <source>
        <dbReference type="SAM" id="Phobius"/>
    </source>
</evidence>
<dbReference type="InterPro" id="IPR029052">
    <property type="entry name" value="Metallo-depent_PP-like"/>
</dbReference>
<evidence type="ECO:0000313" key="7">
    <source>
        <dbReference type="Proteomes" id="UP001139516"/>
    </source>
</evidence>
<dbReference type="PANTHER" id="PTHR31302">
    <property type="entry name" value="TRANSMEMBRANE PROTEIN WITH METALLOPHOSPHOESTERASE DOMAIN-RELATED"/>
    <property type="match status" value="1"/>
</dbReference>
<dbReference type="GO" id="GO:0046872">
    <property type="term" value="F:metal ion binding"/>
    <property type="evidence" value="ECO:0007669"/>
    <property type="project" value="UniProtKB-KW"/>
</dbReference>
<dbReference type="PANTHER" id="PTHR31302:SF31">
    <property type="entry name" value="PHOSPHODIESTERASE YAEI"/>
    <property type="match status" value="1"/>
</dbReference>
<keyword evidence="4" id="KW-0812">Transmembrane</keyword>
<evidence type="ECO:0000259" key="5">
    <source>
        <dbReference type="Pfam" id="PF00149"/>
    </source>
</evidence>
<reference evidence="6" key="1">
    <citation type="submission" date="2022-04" db="EMBL/GenBank/DDBJ databases">
        <title>Roseomonas acroporae sp. nov., isolated from coral Acropora digitifera.</title>
        <authorList>
            <person name="Sun H."/>
        </authorList>
    </citation>
    <scope>NUCLEOTIDE SEQUENCE</scope>
    <source>
        <strain evidence="6">NAR14</strain>
    </source>
</reference>
<dbReference type="GO" id="GO:0009245">
    <property type="term" value="P:lipid A biosynthetic process"/>
    <property type="evidence" value="ECO:0007669"/>
    <property type="project" value="TreeGrafter"/>
</dbReference>
<keyword evidence="2" id="KW-0378">Hydrolase</keyword>
<dbReference type="GO" id="GO:0016020">
    <property type="term" value="C:membrane"/>
    <property type="evidence" value="ECO:0007669"/>
    <property type="project" value="GOC"/>
</dbReference>
<dbReference type="SUPFAM" id="SSF56300">
    <property type="entry name" value="Metallo-dependent phosphatases"/>
    <property type="match status" value="1"/>
</dbReference>
<feature type="domain" description="Calcineurin-like phosphoesterase" evidence="5">
    <location>
        <begin position="96"/>
        <end position="273"/>
    </location>
</feature>